<dbReference type="GO" id="GO:0016787">
    <property type="term" value="F:hydrolase activity"/>
    <property type="evidence" value="ECO:0007669"/>
    <property type="project" value="UniProtKB-KW"/>
</dbReference>
<dbReference type="InterPro" id="IPR000086">
    <property type="entry name" value="NUDIX_hydrolase_dom"/>
</dbReference>
<organism evidence="5 6">
    <name type="scientific">Allorhizobium borbori</name>
    <dbReference type="NCBI Taxonomy" id="485907"/>
    <lineage>
        <taxon>Bacteria</taxon>
        <taxon>Pseudomonadati</taxon>
        <taxon>Pseudomonadota</taxon>
        <taxon>Alphaproteobacteria</taxon>
        <taxon>Hyphomicrobiales</taxon>
        <taxon>Rhizobiaceae</taxon>
        <taxon>Rhizobium/Agrobacterium group</taxon>
        <taxon>Allorhizobium</taxon>
    </lineage>
</organism>
<dbReference type="EMBL" id="JACIDU010000002">
    <property type="protein sequence ID" value="MBB4102020.1"/>
    <property type="molecule type" value="Genomic_DNA"/>
</dbReference>
<dbReference type="PANTHER" id="PTHR43046:SF14">
    <property type="entry name" value="MUTT_NUDIX FAMILY PROTEIN"/>
    <property type="match status" value="1"/>
</dbReference>
<dbReference type="PROSITE" id="PS00893">
    <property type="entry name" value="NUDIX_BOX"/>
    <property type="match status" value="1"/>
</dbReference>
<evidence type="ECO:0000256" key="2">
    <source>
        <dbReference type="ARBA" id="ARBA00022801"/>
    </source>
</evidence>
<dbReference type="RefSeq" id="WP_183789159.1">
    <property type="nucleotide sequence ID" value="NZ_JACIDU010000002.1"/>
</dbReference>
<evidence type="ECO:0000259" key="4">
    <source>
        <dbReference type="PROSITE" id="PS51462"/>
    </source>
</evidence>
<dbReference type="CDD" id="cd04688">
    <property type="entry name" value="NUDIX_Hydrolase"/>
    <property type="match status" value="1"/>
</dbReference>
<comment type="caution">
    <text evidence="5">The sequence shown here is derived from an EMBL/GenBank/DDBJ whole genome shotgun (WGS) entry which is preliminary data.</text>
</comment>
<dbReference type="InterPro" id="IPR020084">
    <property type="entry name" value="NUDIX_hydrolase_CS"/>
</dbReference>
<dbReference type="Pfam" id="PF00293">
    <property type="entry name" value="NUDIX"/>
    <property type="match status" value="1"/>
</dbReference>
<dbReference type="Proteomes" id="UP000584824">
    <property type="component" value="Unassembled WGS sequence"/>
</dbReference>
<dbReference type="PANTHER" id="PTHR43046">
    <property type="entry name" value="GDP-MANNOSE MANNOSYL HYDROLASE"/>
    <property type="match status" value="1"/>
</dbReference>
<dbReference type="InterPro" id="IPR020476">
    <property type="entry name" value="Nudix_hydrolase"/>
</dbReference>
<protein>
    <submittedName>
        <fullName evidence="5">8-oxo-dGTP pyrophosphatase MutT (NUDIX family)</fullName>
    </submittedName>
</protein>
<comment type="cofactor">
    <cofactor evidence="1">
        <name>Mg(2+)</name>
        <dbReference type="ChEBI" id="CHEBI:18420"/>
    </cofactor>
</comment>
<accession>A0A7W6K0S5</accession>
<dbReference type="AlphaFoldDB" id="A0A7W6K0S5"/>
<dbReference type="PRINTS" id="PR00502">
    <property type="entry name" value="NUDIXFAMILY"/>
</dbReference>
<sequence>MAGRKLIRIKQKKEGRVFQMRVAGLAFREGHLLVHRATHETFWTIPGGRAEIGETSEQTLVREMDEELGVTATVNRLLWSVENFFHYEGADFHEYGLYYLMEIPDSFPFHPSAIVHRNTDGKSELEFRWVEATKSALTALDLPPYFLAEQIEDLPESPRHLVWHDGDLDIVAAGKT</sequence>
<dbReference type="InterPro" id="IPR015797">
    <property type="entry name" value="NUDIX_hydrolase-like_dom_sf"/>
</dbReference>
<evidence type="ECO:0000256" key="3">
    <source>
        <dbReference type="RuleBase" id="RU003476"/>
    </source>
</evidence>
<evidence type="ECO:0000256" key="1">
    <source>
        <dbReference type="ARBA" id="ARBA00001946"/>
    </source>
</evidence>
<gene>
    <name evidence="5" type="ORF">GGQ66_000548</name>
</gene>
<keyword evidence="6" id="KW-1185">Reference proteome</keyword>
<evidence type="ECO:0000313" key="6">
    <source>
        <dbReference type="Proteomes" id="UP000584824"/>
    </source>
</evidence>
<evidence type="ECO:0000313" key="5">
    <source>
        <dbReference type="EMBL" id="MBB4102020.1"/>
    </source>
</evidence>
<reference evidence="5 6" key="1">
    <citation type="submission" date="2020-08" db="EMBL/GenBank/DDBJ databases">
        <title>Genomic Encyclopedia of Type Strains, Phase IV (KMG-IV): sequencing the most valuable type-strain genomes for metagenomic binning, comparative biology and taxonomic classification.</title>
        <authorList>
            <person name="Goeker M."/>
        </authorList>
    </citation>
    <scope>NUCLEOTIDE SEQUENCE [LARGE SCALE GENOMIC DNA]</scope>
    <source>
        <strain evidence="5 6">DSM 26385</strain>
    </source>
</reference>
<dbReference type="PROSITE" id="PS51462">
    <property type="entry name" value="NUDIX"/>
    <property type="match status" value="1"/>
</dbReference>
<comment type="similarity">
    <text evidence="3">Belongs to the Nudix hydrolase family.</text>
</comment>
<keyword evidence="2 3" id="KW-0378">Hydrolase</keyword>
<dbReference type="Gene3D" id="3.90.79.10">
    <property type="entry name" value="Nucleoside Triphosphate Pyrophosphohydrolase"/>
    <property type="match status" value="1"/>
</dbReference>
<feature type="domain" description="Nudix hydrolase" evidence="4">
    <location>
        <begin position="17"/>
        <end position="153"/>
    </location>
</feature>
<proteinExistence type="inferred from homology"/>
<dbReference type="SUPFAM" id="SSF55811">
    <property type="entry name" value="Nudix"/>
    <property type="match status" value="1"/>
</dbReference>
<name>A0A7W6K0S5_9HYPH</name>